<keyword evidence="1" id="KW-0500">Molybdenum</keyword>
<evidence type="ECO:0000256" key="2">
    <source>
        <dbReference type="ARBA" id="ARBA00023002"/>
    </source>
</evidence>
<dbReference type="PANTHER" id="PTHR11908">
    <property type="entry name" value="XANTHINE DEHYDROGENASE"/>
    <property type="match status" value="1"/>
</dbReference>
<keyword evidence="2" id="KW-0560">Oxidoreductase</keyword>
<dbReference type="InterPro" id="IPR008274">
    <property type="entry name" value="AldOxase/xan_DH_MoCoBD1"/>
</dbReference>
<dbReference type="Pfam" id="PF01315">
    <property type="entry name" value="Ald_Xan_dh_C"/>
    <property type="match status" value="1"/>
</dbReference>
<dbReference type="InterPro" id="IPR016208">
    <property type="entry name" value="Ald_Oxase/xanthine_DH-like"/>
</dbReference>
<gene>
    <name evidence="4" type="ORF">PITCH_A760035</name>
</gene>
<dbReference type="Pfam" id="PF02738">
    <property type="entry name" value="MoCoBD_1"/>
    <property type="match status" value="1"/>
</dbReference>
<name>A0A445N299_9BACT</name>
<reference evidence="4" key="1">
    <citation type="submission" date="2018-01" db="EMBL/GenBank/DDBJ databases">
        <authorList>
            <person name="Regsiter A."/>
            <person name="William W."/>
        </authorList>
    </citation>
    <scope>NUCLEOTIDE SEQUENCE</scope>
    <source>
        <strain evidence="4">TRIP AH-1</strain>
    </source>
</reference>
<dbReference type="EMBL" id="OJIN01000221">
    <property type="protein sequence ID" value="SPD75825.1"/>
    <property type="molecule type" value="Genomic_DNA"/>
</dbReference>
<accession>A0A445N299</accession>
<dbReference type="Pfam" id="PF20256">
    <property type="entry name" value="MoCoBD_2"/>
    <property type="match status" value="1"/>
</dbReference>
<protein>
    <submittedName>
        <fullName evidence="4">Aerobic-type carbon monoxide dehydrogenase, large subunit CoxL/CutL-like protein</fullName>
    </submittedName>
</protein>
<dbReference type="SUPFAM" id="SSF56003">
    <property type="entry name" value="Molybdenum cofactor-binding domain"/>
    <property type="match status" value="1"/>
</dbReference>
<sequence length="788" mass="85187">MTQAQQVDRKLSPAAGFWLRNREVLKKEFSVIGTRVPRIESKNKVTGEARYAADMKFPGMLYGKILRSPYAHAKIISIDTSKAEKLPGVKAVVTGKDTIGARYGLWRLREETMDEQGLALDKVRYVGDEVAAVAAIDEDTAIEALDLIDVKYDVLPALLTPEDAVKDGAPEIHEGIKNNISVNRRIEVGNVDTAWDKCDFVMSDTFKTQVVQHVPMENLASVSIFDSTGKLTVYTSTQSAYFVQCLLAMALGMKEGDIRIIRTFTGGGFGCKLELMGDAFCSALLSKVTGKPVRIAYTRRETFVNSRQKTSMKMDVKVGVKKDGKIHAVEFSTTLDGGAHHSYNVTTTMITGILGTLPYRIPNYRYNGRHVYTNLPVTGAMRGHGAMQPVFALDHMIDLIAKQIGVDPAAMRIMNATQPGDVKIPNICHVSSCGLQEAIAGSAERMNWREKYGKLPDGHGLGIGSYGFFCGALYNYFNTKRPYAECWVRVNQDGTVHIFTLMAEIGQGCDTVISMIVAEVLGVGLDAVTIKSDDTGIVTGDTGAFSSRTTMMAGNAAKAAAEDARRQLFIAAGAKLGLKVQDAFDIKDGNIFIVRTGESMTIAEAAMAHQNANKGAPVLGRGIFTPSSHLQEGTVVSPTWSFGSQVLEVKVDKETGQVSVLNSATAHDCGIALNPLAVEGQLEGSIHMALGYALTEICKFDDKGYMINANFQDYKILSALDMPPVDSIVIDTDDIHGPFGGKEAGEGLTIPTAPAIANAIYDAVGVSIKSLPITPEKILRALKEKEGK</sequence>
<dbReference type="GO" id="GO:0005506">
    <property type="term" value="F:iron ion binding"/>
    <property type="evidence" value="ECO:0007669"/>
    <property type="project" value="InterPro"/>
</dbReference>
<dbReference type="GO" id="GO:0016491">
    <property type="term" value="F:oxidoreductase activity"/>
    <property type="evidence" value="ECO:0007669"/>
    <property type="project" value="UniProtKB-KW"/>
</dbReference>
<evidence type="ECO:0000256" key="1">
    <source>
        <dbReference type="ARBA" id="ARBA00022505"/>
    </source>
</evidence>
<evidence type="ECO:0000259" key="3">
    <source>
        <dbReference type="SMART" id="SM01008"/>
    </source>
</evidence>
<dbReference type="SMART" id="SM01008">
    <property type="entry name" value="Ald_Xan_dh_C"/>
    <property type="match status" value="1"/>
</dbReference>
<feature type="domain" description="Aldehyde oxidase/xanthine dehydrogenase a/b hammerhead" evidence="3">
    <location>
        <begin position="46"/>
        <end position="156"/>
    </location>
</feature>
<dbReference type="Gene3D" id="3.90.1170.50">
    <property type="entry name" value="Aldehyde oxidase/xanthine dehydrogenase, a/b hammerhead"/>
    <property type="match status" value="1"/>
</dbReference>
<dbReference type="AlphaFoldDB" id="A0A445N299"/>
<organism evidence="4">
    <name type="scientific">uncultured Desulfobacterium sp</name>
    <dbReference type="NCBI Taxonomy" id="201089"/>
    <lineage>
        <taxon>Bacteria</taxon>
        <taxon>Pseudomonadati</taxon>
        <taxon>Thermodesulfobacteriota</taxon>
        <taxon>Desulfobacteria</taxon>
        <taxon>Desulfobacterales</taxon>
        <taxon>Desulfobacteriaceae</taxon>
        <taxon>Desulfobacterium</taxon>
        <taxon>environmental samples</taxon>
    </lineage>
</organism>
<dbReference type="PANTHER" id="PTHR11908:SF132">
    <property type="entry name" value="ALDEHYDE OXIDASE 1-RELATED"/>
    <property type="match status" value="1"/>
</dbReference>
<dbReference type="InterPro" id="IPR036856">
    <property type="entry name" value="Ald_Oxase/Xan_DH_a/b_sf"/>
</dbReference>
<dbReference type="Gene3D" id="3.30.365.10">
    <property type="entry name" value="Aldehyde oxidase/xanthine dehydrogenase, molybdopterin binding domain"/>
    <property type="match status" value="4"/>
</dbReference>
<dbReference type="InterPro" id="IPR000674">
    <property type="entry name" value="Ald_Oxase/Xan_DH_a/b"/>
</dbReference>
<evidence type="ECO:0000313" key="4">
    <source>
        <dbReference type="EMBL" id="SPD75825.1"/>
    </source>
</evidence>
<proteinExistence type="predicted"/>
<dbReference type="InterPro" id="IPR037165">
    <property type="entry name" value="AldOxase/xan_DH_Mopterin-bd_sf"/>
</dbReference>
<dbReference type="SUPFAM" id="SSF54665">
    <property type="entry name" value="CO dehydrogenase molybdoprotein N-domain-like"/>
    <property type="match status" value="1"/>
</dbReference>
<dbReference type="InterPro" id="IPR046867">
    <property type="entry name" value="AldOxase/xan_DH_MoCoBD2"/>
</dbReference>